<dbReference type="SUPFAM" id="SSF48403">
    <property type="entry name" value="Ankyrin repeat"/>
    <property type="match status" value="1"/>
</dbReference>
<dbReference type="STRING" id="45074.Lsan_3236"/>
<feature type="compositionally biased region" description="Polar residues" evidence="3">
    <location>
        <begin position="17"/>
        <end position="27"/>
    </location>
</feature>
<dbReference type="Proteomes" id="UP000054703">
    <property type="component" value="Unassembled WGS sequence"/>
</dbReference>
<sequence>MKATDDKHTQRKENQKDSLQTPEDTTQQMVSEIVEYCRKGNKWGVSTILDTVKEQQRGPLLNQHDSFGDTALTAAASGGHESLLKYLLKIPGVDPNITTEGTGFTPLILAAAKGNSQIVDSLIKLSVVNPEIKDINQMTAAEEATYSGHLGISTMITNRRT</sequence>
<evidence type="ECO:0000256" key="2">
    <source>
        <dbReference type="ARBA" id="ARBA00023043"/>
    </source>
</evidence>
<dbReference type="Pfam" id="PF12796">
    <property type="entry name" value="Ank_2"/>
    <property type="match status" value="1"/>
</dbReference>
<dbReference type="RefSeq" id="WP_058515176.1">
    <property type="nucleotide sequence ID" value="NZ_CAAAIH010000071.1"/>
</dbReference>
<feature type="region of interest" description="Disordered" evidence="3">
    <location>
        <begin position="1"/>
        <end position="27"/>
    </location>
</feature>
<dbReference type="AlphaFoldDB" id="A0A0W0YGC4"/>
<dbReference type="PANTHER" id="PTHR24198">
    <property type="entry name" value="ANKYRIN REPEAT AND PROTEIN KINASE DOMAIN-CONTAINING PROTEIN"/>
    <property type="match status" value="1"/>
</dbReference>
<dbReference type="EMBL" id="LNYU01000085">
    <property type="protein sequence ID" value="KTD55684.1"/>
    <property type="molecule type" value="Genomic_DNA"/>
</dbReference>
<dbReference type="OrthoDB" id="5650157at2"/>
<evidence type="ECO:0000256" key="3">
    <source>
        <dbReference type="SAM" id="MobiDB-lite"/>
    </source>
</evidence>
<keyword evidence="1" id="KW-0677">Repeat</keyword>
<reference evidence="4 5" key="1">
    <citation type="submission" date="2015-11" db="EMBL/GenBank/DDBJ databases">
        <title>Genomic analysis of 38 Legionella species identifies large and diverse effector repertoires.</title>
        <authorList>
            <person name="Burstein D."/>
            <person name="Amaro F."/>
            <person name="Zusman T."/>
            <person name="Lifshitz Z."/>
            <person name="Cohen O."/>
            <person name="Gilbert J.A."/>
            <person name="Pupko T."/>
            <person name="Shuman H.A."/>
            <person name="Segal G."/>
        </authorList>
    </citation>
    <scope>NUCLEOTIDE SEQUENCE [LARGE SCALE GENOMIC DNA]</scope>
    <source>
        <strain evidence="4 5">SC-63-C7</strain>
    </source>
</reference>
<keyword evidence="2" id="KW-0040">ANK repeat</keyword>
<comment type="caution">
    <text evidence="4">The sequence shown here is derived from an EMBL/GenBank/DDBJ whole genome shotgun (WGS) entry which is preliminary data.</text>
</comment>
<dbReference type="PANTHER" id="PTHR24198:SF194">
    <property type="entry name" value="INVERSIN-A"/>
    <property type="match status" value="1"/>
</dbReference>
<dbReference type="PATRIC" id="fig|45074.5.peg.3479"/>
<organism evidence="4 5">
    <name type="scientific">Legionella santicrucis</name>
    <dbReference type="NCBI Taxonomy" id="45074"/>
    <lineage>
        <taxon>Bacteria</taxon>
        <taxon>Pseudomonadati</taxon>
        <taxon>Pseudomonadota</taxon>
        <taxon>Gammaproteobacteria</taxon>
        <taxon>Legionellales</taxon>
        <taxon>Legionellaceae</taxon>
        <taxon>Legionella</taxon>
    </lineage>
</organism>
<evidence type="ECO:0000256" key="1">
    <source>
        <dbReference type="ARBA" id="ARBA00022737"/>
    </source>
</evidence>
<dbReference type="InterPro" id="IPR002110">
    <property type="entry name" value="Ankyrin_rpt"/>
</dbReference>
<dbReference type="InterPro" id="IPR036770">
    <property type="entry name" value="Ankyrin_rpt-contain_sf"/>
</dbReference>
<keyword evidence="5" id="KW-1185">Reference proteome</keyword>
<feature type="compositionally biased region" description="Basic and acidic residues" evidence="3">
    <location>
        <begin position="1"/>
        <end position="16"/>
    </location>
</feature>
<evidence type="ECO:0000313" key="4">
    <source>
        <dbReference type="EMBL" id="KTD55684.1"/>
    </source>
</evidence>
<name>A0A0W0YGC4_9GAMM</name>
<accession>A0A0W0YGC4</accession>
<dbReference type="Gene3D" id="1.25.40.20">
    <property type="entry name" value="Ankyrin repeat-containing domain"/>
    <property type="match status" value="1"/>
</dbReference>
<evidence type="ECO:0000313" key="5">
    <source>
        <dbReference type="Proteomes" id="UP000054703"/>
    </source>
</evidence>
<gene>
    <name evidence="4" type="ORF">Lsan_3236</name>
</gene>
<dbReference type="SMART" id="SM00248">
    <property type="entry name" value="ANK"/>
    <property type="match status" value="2"/>
</dbReference>
<protein>
    <submittedName>
        <fullName evidence="4">Ankyrin repeats (3 copies)</fullName>
    </submittedName>
</protein>
<proteinExistence type="predicted"/>